<evidence type="ECO:0000313" key="5">
    <source>
        <dbReference type="EMBL" id="SHG30012.1"/>
    </source>
</evidence>
<keyword evidence="2" id="KW-0238">DNA-binding</keyword>
<protein>
    <submittedName>
        <fullName evidence="5">Helix-turn-helix domain-containing protein</fullName>
    </submittedName>
</protein>
<dbReference type="STRING" id="288992.SAMN04488522_1055"/>
<dbReference type="PROSITE" id="PS01124">
    <property type="entry name" value="HTH_ARAC_FAMILY_2"/>
    <property type="match status" value="1"/>
</dbReference>
<reference evidence="6" key="1">
    <citation type="submission" date="2016-11" db="EMBL/GenBank/DDBJ databases">
        <authorList>
            <person name="Varghese N."/>
            <person name="Submissions S."/>
        </authorList>
    </citation>
    <scope>NUCLEOTIDE SEQUENCE [LARGE SCALE GENOMIC DNA]</scope>
    <source>
        <strain evidence="6">DSM 16990</strain>
    </source>
</reference>
<evidence type="ECO:0000259" key="4">
    <source>
        <dbReference type="PROSITE" id="PS01124"/>
    </source>
</evidence>
<dbReference type="Pfam" id="PF12833">
    <property type="entry name" value="HTH_18"/>
    <property type="match status" value="1"/>
</dbReference>
<dbReference type="SUPFAM" id="SSF46689">
    <property type="entry name" value="Homeodomain-like"/>
    <property type="match status" value="1"/>
</dbReference>
<sequence length="260" mass="29645">MHIQSYPILSALQPYIKLICTMECDDDADTSYIRVLPDACVEVFVNYTSTPVAIISDELHKRSIVTFRMSQPMDVKMRKGAGVIAICFHPGMAYNFIQLPMHVLSDTMIALADIWGRMAAEIEEKMAGSGNNEARVSLLQKYLLKELMKDNDDLQIVHCLRQVSLSAGLIPLGRLVCDTGLSQRHLSRKFQEYVGLSPKEYLRVSRFICSLAHLKRYPAFSLTEIAHKSGYYDQAHFIRDYKDYTGYTPGQVVRIRHILY</sequence>
<dbReference type="OrthoDB" id="323290at2"/>
<dbReference type="SMART" id="SM00342">
    <property type="entry name" value="HTH_ARAC"/>
    <property type="match status" value="1"/>
</dbReference>
<gene>
    <name evidence="5" type="ORF">SAMN04488522_1055</name>
</gene>
<dbReference type="Proteomes" id="UP000184287">
    <property type="component" value="Unassembled WGS sequence"/>
</dbReference>
<name>A0A1M5INX7_9SPHI</name>
<evidence type="ECO:0000256" key="3">
    <source>
        <dbReference type="ARBA" id="ARBA00023163"/>
    </source>
</evidence>
<accession>A0A1M5INX7</accession>
<dbReference type="PANTHER" id="PTHR46796:SF13">
    <property type="entry name" value="HTH-TYPE TRANSCRIPTIONAL ACTIVATOR RHAS"/>
    <property type="match status" value="1"/>
</dbReference>
<evidence type="ECO:0000256" key="2">
    <source>
        <dbReference type="ARBA" id="ARBA00023125"/>
    </source>
</evidence>
<feature type="domain" description="HTH araC/xylS-type" evidence="4">
    <location>
        <begin position="155"/>
        <end position="255"/>
    </location>
</feature>
<dbReference type="InterPro" id="IPR050204">
    <property type="entry name" value="AraC_XylS_family_regulators"/>
</dbReference>
<keyword evidence="3" id="KW-0804">Transcription</keyword>
<dbReference type="RefSeq" id="WP_073234117.1">
    <property type="nucleotide sequence ID" value="NZ_FQUQ01000005.1"/>
</dbReference>
<dbReference type="GO" id="GO:0003700">
    <property type="term" value="F:DNA-binding transcription factor activity"/>
    <property type="evidence" value="ECO:0007669"/>
    <property type="project" value="InterPro"/>
</dbReference>
<keyword evidence="6" id="KW-1185">Reference proteome</keyword>
<dbReference type="GO" id="GO:0043565">
    <property type="term" value="F:sequence-specific DNA binding"/>
    <property type="evidence" value="ECO:0007669"/>
    <property type="project" value="InterPro"/>
</dbReference>
<dbReference type="InterPro" id="IPR046532">
    <property type="entry name" value="DUF6597"/>
</dbReference>
<proteinExistence type="predicted"/>
<keyword evidence="1" id="KW-0805">Transcription regulation</keyword>
<evidence type="ECO:0000313" key="6">
    <source>
        <dbReference type="Proteomes" id="UP000184287"/>
    </source>
</evidence>
<dbReference type="InterPro" id="IPR018060">
    <property type="entry name" value="HTH_AraC"/>
</dbReference>
<evidence type="ECO:0000256" key="1">
    <source>
        <dbReference type="ARBA" id="ARBA00023015"/>
    </source>
</evidence>
<dbReference type="Gene3D" id="1.10.10.60">
    <property type="entry name" value="Homeodomain-like"/>
    <property type="match status" value="1"/>
</dbReference>
<dbReference type="PANTHER" id="PTHR46796">
    <property type="entry name" value="HTH-TYPE TRANSCRIPTIONAL ACTIVATOR RHAS-RELATED"/>
    <property type="match status" value="1"/>
</dbReference>
<dbReference type="EMBL" id="FQUQ01000005">
    <property type="protein sequence ID" value="SHG30012.1"/>
    <property type="molecule type" value="Genomic_DNA"/>
</dbReference>
<dbReference type="InterPro" id="IPR009057">
    <property type="entry name" value="Homeodomain-like_sf"/>
</dbReference>
<dbReference type="Pfam" id="PF20240">
    <property type="entry name" value="DUF6597"/>
    <property type="match status" value="1"/>
</dbReference>
<organism evidence="5 6">
    <name type="scientific">Pedobacter caeni</name>
    <dbReference type="NCBI Taxonomy" id="288992"/>
    <lineage>
        <taxon>Bacteria</taxon>
        <taxon>Pseudomonadati</taxon>
        <taxon>Bacteroidota</taxon>
        <taxon>Sphingobacteriia</taxon>
        <taxon>Sphingobacteriales</taxon>
        <taxon>Sphingobacteriaceae</taxon>
        <taxon>Pedobacter</taxon>
    </lineage>
</organism>
<dbReference type="AlphaFoldDB" id="A0A1M5INX7"/>